<name>A0ACC3BQX1_PYRYE</name>
<evidence type="ECO:0000313" key="2">
    <source>
        <dbReference type="Proteomes" id="UP000798662"/>
    </source>
</evidence>
<keyword evidence="2" id="KW-1185">Reference proteome</keyword>
<accession>A0ACC3BQX1</accession>
<organism evidence="1 2">
    <name type="scientific">Pyropia yezoensis</name>
    <name type="common">Susabi-nori</name>
    <name type="synonym">Porphyra yezoensis</name>
    <dbReference type="NCBI Taxonomy" id="2788"/>
    <lineage>
        <taxon>Eukaryota</taxon>
        <taxon>Rhodophyta</taxon>
        <taxon>Bangiophyceae</taxon>
        <taxon>Bangiales</taxon>
        <taxon>Bangiaceae</taxon>
        <taxon>Pyropia</taxon>
    </lineage>
</organism>
<protein>
    <submittedName>
        <fullName evidence="1">Uncharacterized protein</fullName>
    </submittedName>
</protein>
<sequence length="714" mass="77029">MQQHTFPTPTIPVATEVVHQLAAAEVATLRVPATDQRLVPAPTVRIAAEVVHQFAAAEVAALRVPATDRRHVPAPTVPIAAEVVHQLAAAEVAALRVPATNRRHVPAPTVPVAAEAVHQVADAAVAVVSVSVANEDHVPVQTDIAAAVTVVVWVPSVASVKRMGRPPFFSAAEEAVLAKYLRLQAIIGSGLSPMAFREKCAEYINTLSPARRASAASYFGGTTTPGTSFVHSFLGRWPDLRQYRVGTLEMGRARNSRPEFVARWYAALTLLFRHERITMGRQIWNMDETAVKGREIILNSRSTVLGPCGLHNPELIVPDVGSAAASCTAAFTVAASGDVCPPFLVVEGATEGHAYVRIQRADGTVTETIPLASLLQDGAVVMRRSPSGFTKEVFDNDARHMASFAMRLFPGESKVLALDGAKVHLSPLGLRLLLEAGVHVIIEPSKMLHLLQALDSPSAFGRFQPALRAAVVRRAGKCVRERRAFSVVDLVECVGSASDSAFTRGSLKDAFRRVGMWPLDCTRVRIEKLSKGADSPVPADTDVPRLMRLCIPAVSKDIKVATVVNGTLSTAGRATLANAPQVLETLETLEAERVAKAKEAEKAKEEREKRAAERAVEKEQERTAVAARKAAAAKRRETARVEARVKDIARKWAVLAAATVDEARHMLRRLQPGVAKTRRRQQAQRQKQRMAARASLDPVTAHSPPPRLGPASKD</sequence>
<dbReference type="EMBL" id="CM020618">
    <property type="protein sequence ID" value="KAK1860401.1"/>
    <property type="molecule type" value="Genomic_DNA"/>
</dbReference>
<evidence type="ECO:0000313" key="1">
    <source>
        <dbReference type="EMBL" id="KAK1860401.1"/>
    </source>
</evidence>
<proteinExistence type="predicted"/>
<reference evidence="1" key="1">
    <citation type="submission" date="2019-11" db="EMBL/GenBank/DDBJ databases">
        <title>Nori genome reveals adaptations in red seaweeds to the harsh intertidal environment.</title>
        <authorList>
            <person name="Wang D."/>
            <person name="Mao Y."/>
        </authorList>
    </citation>
    <scope>NUCLEOTIDE SEQUENCE</scope>
    <source>
        <tissue evidence="1">Gametophyte</tissue>
    </source>
</reference>
<gene>
    <name evidence="1" type="ORF">I4F81_002990</name>
</gene>
<comment type="caution">
    <text evidence="1">The sequence shown here is derived from an EMBL/GenBank/DDBJ whole genome shotgun (WGS) entry which is preliminary data.</text>
</comment>
<dbReference type="Proteomes" id="UP000798662">
    <property type="component" value="Chromosome 1"/>
</dbReference>